<reference evidence="12" key="3">
    <citation type="submission" date="2025-09" db="UniProtKB">
        <authorList>
            <consortium name="Ensembl"/>
        </authorList>
    </citation>
    <scope>IDENTIFICATION</scope>
</reference>
<keyword evidence="6" id="KW-0333">Golgi apparatus</keyword>
<keyword evidence="5" id="KW-0677">Repeat</keyword>
<evidence type="ECO:0000256" key="9">
    <source>
        <dbReference type="PIRSR" id="PIRSR607583-1"/>
    </source>
</evidence>
<dbReference type="InterPro" id="IPR036034">
    <property type="entry name" value="PDZ_sf"/>
</dbReference>
<feature type="binding site" evidence="9">
    <location>
        <position position="21"/>
    </location>
    <ligand>
        <name>Zn(2+)</name>
        <dbReference type="ChEBI" id="CHEBI:29105"/>
    </ligand>
</feature>
<dbReference type="Gene3D" id="2.30.42.10">
    <property type="match status" value="2"/>
</dbReference>
<dbReference type="AlphaFoldDB" id="A0A672HKZ4"/>
<evidence type="ECO:0000313" key="13">
    <source>
        <dbReference type="Proteomes" id="UP000472267"/>
    </source>
</evidence>
<dbReference type="SUPFAM" id="SSF50156">
    <property type="entry name" value="PDZ domain-like"/>
    <property type="match status" value="2"/>
</dbReference>
<dbReference type="Proteomes" id="UP000472267">
    <property type="component" value="Chromosome 9"/>
</dbReference>
<dbReference type="PROSITE" id="PS51865">
    <property type="entry name" value="PDZ_GRASP"/>
    <property type="match status" value="2"/>
</dbReference>
<keyword evidence="4" id="KW-0519">Myristate</keyword>
<feature type="binding site" evidence="9">
    <location>
        <position position="104"/>
    </location>
    <ligand>
        <name>Zn(2+)</name>
        <dbReference type="ChEBI" id="CHEBI:29105"/>
    </ligand>
</feature>
<dbReference type="PANTHER" id="PTHR12893:SF1">
    <property type="entry name" value="GOLGI REASSEMBLY-STACKING PROTEIN 2"/>
    <property type="match status" value="1"/>
</dbReference>
<evidence type="ECO:0000256" key="1">
    <source>
        <dbReference type="ARBA" id="ARBA00004394"/>
    </source>
</evidence>
<gene>
    <name evidence="12" type="primary">LOC115394403</name>
</gene>
<reference evidence="12" key="2">
    <citation type="submission" date="2025-08" db="UniProtKB">
        <authorList>
            <consortium name="Ensembl"/>
        </authorList>
    </citation>
    <scope>IDENTIFICATION</scope>
</reference>
<dbReference type="InParanoid" id="A0A672HKZ4"/>
<feature type="compositionally biased region" description="Pro residues" evidence="10">
    <location>
        <begin position="267"/>
        <end position="283"/>
    </location>
</feature>
<comment type="subcellular location">
    <subcellularLocation>
        <location evidence="1">Golgi apparatus membrane</location>
    </subcellularLocation>
</comment>
<evidence type="ECO:0000256" key="3">
    <source>
        <dbReference type="ARBA" id="ARBA00022553"/>
    </source>
</evidence>
<evidence type="ECO:0000256" key="7">
    <source>
        <dbReference type="ARBA" id="ARBA00023136"/>
    </source>
</evidence>
<feature type="domain" description="PDZ GRASP-type" evidence="11">
    <location>
        <begin position="16"/>
        <end position="106"/>
    </location>
</feature>
<dbReference type="GO" id="GO:0007030">
    <property type="term" value="P:Golgi organization"/>
    <property type="evidence" value="ECO:0007669"/>
    <property type="project" value="TreeGrafter"/>
</dbReference>
<feature type="compositionally biased region" description="Polar residues" evidence="10">
    <location>
        <begin position="388"/>
        <end position="397"/>
    </location>
</feature>
<reference evidence="12" key="1">
    <citation type="submission" date="2019-06" db="EMBL/GenBank/DDBJ databases">
        <authorList>
            <consortium name="Wellcome Sanger Institute Data Sharing"/>
        </authorList>
    </citation>
    <scope>NUCLEOTIDE SEQUENCE [LARGE SCALE GENOMIC DNA]</scope>
</reference>
<dbReference type="PANTHER" id="PTHR12893">
    <property type="entry name" value="GOLGI REASSEMBLY STACKING PROTEIN GRASP"/>
    <property type="match status" value="1"/>
</dbReference>
<feature type="domain" description="PDZ GRASP-type" evidence="11">
    <location>
        <begin position="112"/>
        <end position="200"/>
    </location>
</feature>
<feature type="region of interest" description="Disordered" evidence="10">
    <location>
        <begin position="219"/>
        <end position="417"/>
    </location>
</feature>
<keyword evidence="9" id="KW-0862">Zinc</keyword>
<evidence type="ECO:0000256" key="10">
    <source>
        <dbReference type="SAM" id="MobiDB-lite"/>
    </source>
</evidence>
<accession>A0A672HKZ4</accession>
<keyword evidence="7" id="KW-0472">Membrane</keyword>
<dbReference type="FunFam" id="2.30.42.10:FF:000056">
    <property type="entry name" value="Golgi reassembly-stacking protein 2 isoform 1"/>
    <property type="match status" value="1"/>
</dbReference>
<sequence length="417" mass="44251">MGLPQSSFLSDGGTNCGYHVHGIQEDSPAQKAGLEPFFDFILSIGNTRLNKEGDLLKDLLKANMEKAVKIEVYNSKTQRVRELEVTPSNMWGGQGLLGASVRFCSFEGANENVWHVLDVEQNSPAALAGLIAHDDFIVGADQVLQDSEDFFSLVEASEGKPLKLLVYNTQTEHCREVVVTPNGAWGGEGSLGCGIGYGYLHRIPTGPVQLNNLSNSDLQPAVTASSEEPAALHRTEASSVADVSPSHVQDLSQIEGVVPVPDQSVLPPSPPAPDLDIPSPPEVATPDSSDVASTNDEGHSSMFVNYGDESADQRSLENVTVDLGASPSEERQPVAQETEEESGVDLTSSPTSDAADEDDDDDGVGGLEVSAESLNISGISEMRDCSPEPTSSAQITEEATPEPAGAHTGEDREERLE</sequence>
<evidence type="ECO:0000256" key="4">
    <source>
        <dbReference type="ARBA" id="ARBA00022707"/>
    </source>
</evidence>
<dbReference type="GeneID" id="115394403"/>
<evidence type="ECO:0000256" key="6">
    <source>
        <dbReference type="ARBA" id="ARBA00023034"/>
    </source>
</evidence>
<dbReference type="RefSeq" id="XP_029955572.1">
    <property type="nucleotide sequence ID" value="XM_030099712.1"/>
</dbReference>
<dbReference type="OrthoDB" id="3318at2759"/>
<evidence type="ECO:0000259" key="11">
    <source>
        <dbReference type="PROSITE" id="PS51865"/>
    </source>
</evidence>
<dbReference type="GO" id="GO:0000139">
    <property type="term" value="C:Golgi membrane"/>
    <property type="evidence" value="ECO:0007669"/>
    <property type="project" value="UniProtKB-SubCell"/>
</dbReference>
<keyword evidence="9" id="KW-0479">Metal-binding</keyword>
<dbReference type="Pfam" id="PF04495">
    <property type="entry name" value="GRASP55_65"/>
    <property type="match status" value="1"/>
</dbReference>
<dbReference type="InterPro" id="IPR024958">
    <property type="entry name" value="GRASP_PDZ"/>
</dbReference>
<evidence type="ECO:0000256" key="5">
    <source>
        <dbReference type="ARBA" id="ARBA00022737"/>
    </source>
</evidence>
<protein>
    <submittedName>
        <fullName evidence="12">Golgi reassembly-stacking protein 1-like</fullName>
    </submittedName>
</protein>
<dbReference type="GO" id="GO:0046872">
    <property type="term" value="F:metal ion binding"/>
    <property type="evidence" value="ECO:0007669"/>
    <property type="project" value="UniProtKB-KW"/>
</dbReference>
<evidence type="ECO:0000256" key="2">
    <source>
        <dbReference type="ARBA" id="ARBA00007144"/>
    </source>
</evidence>
<proteinExistence type="inferred from homology"/>
<feature type="compositionally biased region" description="Basic and acidic residues" evidence="10">
    <location>
        <begin position="408"/>
        <end position="417"/>
    </location>
</feature>
<dbReference type="Ensembl" id="ENSSFAT00005030992.1">
    <property type="protein sequence ID" value="ENSSFAP00005029896.1"/>
    <property type="gene ID" value="ENSSFAG00005015191.1"/>
</dbReference>
<organism evidence="12 13">
    <name type="scientific">Salarias fasciatus</name>
    <name type="common">Jewelled blenny</name>
    <name type="synonym">Blennius fasciatus</name>
    <dbReference type="NCBI Taxonomy" id="181472"/>
    <lineage>
        <taxon>Eukaryota</taxon>
        <taxon>Metazoa</taxon>
        <taxon>Chordata</taxon>
        <taxon>Craniata</taxon>
        <taxon>Vertebrata</taxon>
        <taxon>Euteleostomi</taxon>
        <taxon>Actinopterygii</taxon>
        <taxon>Neopterygii</taxon>
        <taxon>Teleostei</taxon>
        <taxon>Neoteleostei</taxon>
        <taxon>Acanthomorphata</taxon>
        <taxon>Ovalentaria</taxon>
        <taxon>Blenniimorphae</taxon>
        <taxon>Blenniiformes</taxon>
        <taxon>Blennioidei</taxon>
        <taxon>Blenniidae</taxon>
        <taxon>Salariinae</taxon>
        <taxon>Salarias</taxon>
    </lineage>
</organism>
<dbReference type="OMA" id="TEVPSMA"/>
<keyword evidence="3" id="KW-0597">Phosphoprotein</keyword>
<feature type="compositionally biased region" description="Polar residues" evidence="10">
    <location>
        <begin position="286"/>
        <end position="295"/>
    </location>
</feature>
<name>A0A672HKZ4_SALFA</name>
<dbReference type="FunFam" id="2.30.42.10:FF:000026">
    <property type="entry name" value="Golgi reassembly stacking protein 2"/>
    <property type="match status" value="1"/>
</dbReference>
<feature type="binding site" evidence="9">
    <location>
        <position position="19"/>
    </location>
    <ligand>
        <name>Zn(2+)</name>
        <dbReference type="ChEBI" id="CHEBI:29105"/>
    </ligand>
</feature>
<comment type="similarity">
    <text evidence="2">Belongs to the GORASP family.</text>
</comment>
<feature type="compositionally biased region" description="Acidic residues" evidence="10">
    <location>
        <begin position="354"/>
        <end position="363"/>
    </location>
</feature>
<feature type="compositionally biased region" description="Low complexity" evidence="10">
    <location>
        <begin position="257"/>
        <end position="266"/>
    </location>
</feature>
<dbReference type="InterPro" id="IPR007583">
    <property type="entry name" value="GRASP55_65"/>
</dbReference>
<evidence type="ECO:0000313" key="12">
    <source>
        <dbReference type="Ensembl" id="ENSSFAP00005029896.1"/>
    </source>
</evidence>
<keyword evidence="13" id="KW-1185">Reference proteome</keyword>
<evidence type="ECO:0000256" key="8">
    <source>
        <dbReference type="ARBA" id="ARBA00023288"/>
    </source>
</evidence>
<keyword evidence="8" id="KW-0449">Lipoprotein</keyword>